<accession>A0ABN8KSB7</accession>
<dbReference type="EMBL" id="CALBWS010000032">
    <property type="protein sequence ID" value="CAH2716756.1"/>
    <property type="molecule type" value="Genomic_DNA"/>
</dbReference>
<protein>
    <submittedName>
        <fullName evidence="2">Uncharacterized protein</fullName>
    </submittedName>
</protein>
<organism evidence="2 3">
    <name type="scientific">Neobacillus rhizosphaerae</name>
    <dbReference type="NCBI Taxonomy" id="2880965"/>
    <lineage>
        <taxon>Bacteria</taxon>
        <taxon>Bacillati</taxon>
        <taxon>Bacillota</taxon>
        <taxon>Bacilli</taxon>
        <taxon>Bacillales</taxon>
        <taxon>Bacillaceae</taxon>
        <taxon>Neobacillus</taxon>
    </lineage>
</organism>
<comment type="caution">
    <text evidence="2">The sequence shown here is derived from an EMBL/GenBank/DDBJ whole genome shotgun (WGS) entry which is preliminary data.</text>
</comment>
<keyword evidence="1" id="KW-1133">Transmembrane helix</keyword>
<gene>
    <name evidence="2" type="ORF">BACCIP111895_03944</name>
</gene>
<dbReference type="Proteomes" id="UP000838308">
    <property type="component" value="Unassembled WGS sequence"/>
</dbReference>
<keyword evidence="1" id="KW-0812">Transmembrane</keyword>
<evidence type="ECO:0000313" key="3">
    <source>
        <dbReference type="Proteomes" id="UP000838308"/>
    </source>
</evidence>
<feature type="transmembrane region" description="Helical" evidence="1">
    <location>
        <begin position="23"/>
        <end position="43"/>
    </location>
</feature>
<sequence>MLYKILTWKHTPFIGIGFMTGPLINHIGLCGAILFFIGAFLIVRSITYRIEIQEAKENCG</sequence>
<keyword evidence="1" id="KW-0472">Membrane</keyword>
<evidence type="ECO:0000313" key="2">
    <source>
        <dbReference type="EMBL" id="CAH2716756.1"/>
    </source>
</evidence>
<keyword evidence="3" id="KW-1185">Reference proteome</keyword>
<proteinExistence type="predicted"/>
<evidence type="ECO:0000256" key="1">
    <source>
        <dbReference type="SAM" id="Phobius"/>
    </source>
</evidence>
<name>A0ABN8KSB7_9BACI</name>
<reference evidence="2" key="1">
    <citation type="submission" date="2022-04" db="EMBL/GenBank/DDBJ databases">
        <authorList>
            <person name="Criscuolo A."/>
        </authorList>
    </citation>
    <scope>NUCLEOTIDE SEQUENCE</scope>
    <source>
        <strain evidence="2">CIP111895</strain>
    </source>
</reference>